<gene>
    <name evidence="1" type="ORF">C7B82_04290</name>
</gene>
<dbReference type="AlphaFoldDB" id="A0A2T1EM05"/>
<proteinExistence type="predicted"/>
<sequence>MAGSNTRVPEIPRAVILTAHPDDYQAIRAHLTDLEEETHSQGTVYELGQLSATEQTWEVAITEVNAETCFFIRLKKP</sequence>
<reference evidence="2" key="1">
    <citation type="submission" date="2018-02" db="EMBL/GenBank/DDBJ databases">
        <authorList>
            <person name="Moore K."/>
            <person name="Momper L."/>
        </authorList>
    </citation>
    <scope>NUCLEOTIDE SEQUENCE [LARGE SCALE GENOMIC DNA]</scope>
    <source>
        <strain evidence="2">ULC18</strain>
    </source>
</reference>
<evidence type="ECO:0000313" key="1">
    <source>
        <dbReference type="EMBL" id="PSB33708.1"/>
    </source>
</evidence>
<organism evidence="1 2">
    <name type="scientific">Stenomitos frigidus ULC18</name>
    <dbReference type="NCBI Taxonomy" id="2107698"/>
    <lineage>
        <taxon>Bacteria</taxon>
        <taxon>Bacillati</taxon>
        <taxon>Cyanobacteriota</taxon>
        <taxon>Cyanophyceae</taxon>
        <taxon>Leptolyngbyales</taxon>
        <taxon>Leptolyngbyaceae</taxon>
        <taxon>Stenomitos</taxon>
    </lineage>
</organism>
<reference evidence="1 2" key="2">
    <citation type="submission" date="2018-03" db="EMBL/GenBank/DDBJ databases">
        <title>The ancient ancestry and fast evolution of plastids.</title>
        <authorList>
            <person name="Moore K.R."/>
            <person name="Magnabosco C."/>
            <person name="Momper L."/>
            <person name="Gold D.A."/>
            <person name="Bosak T."/>
            <person name="Fournier G.P."/>
        </authorList>
    </citation>
    <scope>NUCLEOTIDE SEQUENCE [LARGE SCALE GENOMIC DNA]</scope>
    <source>
        <strain evidence="1 2">ULC18</strain>
    </source>
</reference>
<name>A0A2T1EM05_9CYAN</name>
<dbReference type="RefSeq" id="WP_106255070.1">
    <property type="nucleotide sequence ID" value="NZ_CAWNSW010000080.1"/>
</dbReference>
<dbReference type="EMBL" id="PVWK01000017">
    <property type="protein sequence ID" value="PSB33708.1"/>
    <property type="molecule type" value="Genomic_DNA"/>
</dbReference>
<keyword evidence="2" id="KW-1185">Reference proteome</keyword>
<accession>A0A2T1EM05</accession>
<dbReference type="OrthoDB" id="509435at2"/>
<evidence type="ECO:0000313" key="2">
    <source>
        <dbReference type="Proteomes" id="UP000239576"/>
    </source>
</evidence>
<dbReference type="Proteomes" id="UP000239576">
    <property type="component" value="Unassembled WGS sequence"/>
</dbReference>
<comment type="caution">
    <text evidence="1">The sequence shown here is derived from an EMBL/GenBank/DDBJ whole genome shotgun (WGS) entry which is preliminary data.</text>
</comment>
<protein>
    <submittedName>
        <fullName evidence="1">Uncharacterized protein</fullName>
    </submittedName>
</protein>